<keyword evidence="2" id="KW-1185">Reference proteome</keyword>
<protein>
    <submittedName>
        <fullName evidence="1">25402_t:CDS:1</fullName>
    </submittedName>
</protein>
<organism evidence="1 2">
    <name type="scientific">Gigaspora margarita</name>
    <dbReference type="NCBI Taxonomy" id="4874"/>
    <lineage>
        <taxon>Eukaryota</taxon>
        <taxon>Fungi</taxon>
        <taxon>Fungi incertae sedis</taxon>
        <taxon>Mucoromycota</taxon>
        <taxon>Glomeromycotina</taxon>
        <taxon>Glomeromycetes</taxon>
        <taxon>Diversisporales</taxon>
        <taxon>Gigasporaceae</taxon>
        <taxon>Gigaspora</taxon>
    </lineage>
</organism>
<comment type="caution">
    <text evidence="1">The sequence shown here is derived from an EMBL/GenBank/DDBJ whole genome shotgun (WGS) entry which is preliminary data.</text>
</comment>
<feature type="non-terminal residue" evidence="1">
    <location>
        <position position="61"/>
    </location>
</feature>
<name>A0ABN7WPX1_GIGMA</name>
<evidence type="ECO:0000313" key="1">
    <source>
        <dbReference type="EMBL" id="CAG8837340.1"/>
    </source>
</evidence>
<accession>A0ABN7WPX1</accession>
<dbReference type="EMBL" id="CAJVQB010055648">
    <property type="protein sequence ID" value="CAG8837340.1"/>
    <property type="molecule type" value="Genomic_DNA"/>
</dbReference>
<proteinExistence type="predicted"/>
<sequence length="61" mass="7118">MEIKIEEVQAKLSESGLKKATGLFNISNEMLRHLSRKTLEKVIEVFNKCLTIKDVLTEWKR</sequence>
<gene>
    <name evidence="1" type="ORF">GMARGA_LOCUS33447</name>
</gene>
<dbReference type="Proteomes" id="UP000789901">
    <property type="component" value="Unassembled WGS sequence"/>
</dbReference>
<reference evidence="1 2" key="1">
    <citation type="submission" date="2021-06" db="EMBL/GenBank/DDBJ databases">
        <authorList>
            <person name="Kallberg Y."/>
            <person name="Tangrot J."/>
            <person name="Rosling A."/>
        </authorList>
    </citation>
    <scope>NUCLEOTIDE SEQUENCE [LARGE SCALE GENOMIC DNA]</scope>
    <source>
        <strain evidence="1 2">120-4 pot B 10/14</strain>
    </source>
</reference>
<evidence type="ECO:0000313" key="2">
    <source>
        <dbReference type="Proteomes" id="UP000789901"/>
    </source>
</evidence>